<feature type="compositionally biased region" description="Pro residues" evidence="1">
    <location>
        <begin position="106"/>
        <end position="124"/>
    </location>
</feature>
<evidence type="ECO:0000313" key="3">
    <source>
        <dbReference type="Proteomes" id="UP000663888"/>
    </source>
</evidence>
<protein>
    <submittedName>
        <fullName evidence="2">Uncharacterized protein</fullName>
    </submittedName>
</protein>
<evidence type="ECO:0000313" key="2">
    <source>
        <dbReference type="EMBL" id="CAE6440218.1"/>
    </source>
</evidence>
<name>A0A8H3AU71_9AGAM</name>
<feature type="compositionally biased region" description="Polar residues" evidence="1">
    <location>
        <begin position="246"/>
        <end position="258"/>
    </location>
</feature>
<feature type="compositionally biased region" description="Low complexity" evidence="1">
    <location>
        <begin position="282"/>
        <end position="297"/>
    </location>
</feature>
<organism evidence="2 3">
    <name type="scientific">Rhizoctonia solani</name>
    <dbReference type="NCBI Taxonomy" id="456999"/>
    <lineage>
        <taxon>Eukaryota</taxon>
        <taxon>Fungi</taxon>
        <taxon>Dikarya</taxon>
        <taxon>Basidiomycota</taxon>
        <taxon>Agaricomycotina</taxon>
        <taxon>Agaricomycetes</taxon>
        <taxon>Cantharellales</taxon>
        <taxon>Ceratobasidiaceae</taxon>
        <taxon>Rhizoctonia</taxon>
    </lineage>
</organism>
<feature type="region of interest" description="Disordered" evidence="1">
    <location>
        <begin position="231"/>
        <end position="310"/>
    </location>
</feature>
<proteinExistence type="predicted"/>
<feature type="region of interest" description="Disordered" evidence="1">
    <location>
        <begin position="69"/>
        <end position="139"/>
    </location>
</feature>
<dbReference type="Proteomes" id="UP000663888">
    <property type="component" value="Unassembled WGS sequence"/>
</dbReference>
<comment type="caution">
    <text evidence="2">The sequence shown here is derived from an EMBL/GenBank/DDBJ whole genome shotgun (WGS) entry which is preliminary data.</text>
</comment>
<dbReference type="AlphaFoldDB" id="A0A8H3AU71"/>
<evidence type="ECO:0000256" key="1">
    <source>
        <dbReference type="SAM" id="MobiDB-lite"/>
    </source>
</evidence>
<gene>
    <name evidence="2" type="ORF">RDB_LOCUS48489</name>
</gene>
<feature type="compositionally biased region" description="Polar residues" evidence="1">
    <location>
        <begin position="41"/>
        <end position="57"/>
    </location>
</feature>
<feature type="region of interest" description="Disordered" evidence="1">
    <location>
        <begin position="1"/>
        <end position="57"/>
    </location>
</feature>
<sequence>MSRQHTASMSSDDKNWPMLGTGKSSAPTPPSKAGPHRLQPVCTSGNSSNQAAGFNKSLSVGVGDQRLASGAVNHTSARPTHPRVALKPIEHESRSISFSDVVRRGSPPPSPTLPTLPALLPPSKPNDVLATSVKRSSKPSALPAGIVAADSFPPLSPSPSPLPVGVNKDKNVPARKNSYAAATGTGTGANHKARPTVVTTGACVPTVSESPVSLPSTGSNKVISLNIGSVPVPDVRSATPPPVTAPSRSAQSPKNQTPKQRRKTSAPSNTLSPPQFVGRNRSASTSSVATSIVTTSSRGPPSSKTSVCPTPTLDNDDWKYMLTELAKQMTNKDRAAWEKILRCDPKDTSKMKWSAFEKALKALKFKAHTRGGSETEYTPDPEYFGTKAQPISYHRPHPGSDFTLGDLKAKSNSFRQQYAAAVAVLHDAWDLVDTRQ</sequence>
<accession>A0A8H3AU71</accession>
<feature type="compositionally biased region" description="Polar residues" evidence="1">
    <location>
        <begin position="1"/>
        <end position="10"/>
    </location>
</feature>
<feature type="compositionally biased region" description="Polar residues" evidence="1">
    <location>
        <begin position="298"/>
        <end position="310"/>
    </location>
</feature>
<dbReference type="EMBL" id="CAJMWX010000958">
    <property type="protein sequence ID" value="CAE6440218.1"/>
    <property type="molecule type" value="Genomic_DNA"/>
</dbReference>
<reference evidence="2" key="1">
    <citation type="submission" date="2021-01" db="EMBL/GenBank/DDBJ databases">
        <authorList>
            <person name="Kaushik A."/>
        </authorList>
    </citation>
    <scope>NUCLEOTIDE SEQUENCE</scope>
    <source>
        <strain evidence="2">AG4-R118</strain>
    </source>
</reference>